<gene>
    <name evidence="1" type="ORF">SAMN04487767_103185</name>
</gene>
<dbReference type="EMBL" id="FMZR01000003">
    <property type="protein sequence ID" value="SDC80806.1"/>
    <property type="molecule type" value="Genomic_DNA"/>
</dbReference>
<dbReference type="AlphaFoldDB" id="A0A1D3NYK0"/>
<name>A0A1D3NYK0_9BACI</name>
<proteinExistence type="predicted"/>
<organism evidence="1 2">
    <name type="scientific">Bacillus wiedmannii</name>
    <dbReference type="NCBI Taxonomy" id="1890302"/>
    <lineage>
        <taxon>Bacteria</taxon>
        <taxon>Bacillati</taxon>
        <taxon>Bacillota</taxon>
        <taxon>Bacilli</taxon>
        <taxon>Bacillales</taxon>
        <taxon>Bacillaceae</taxon>
        <taxon>Bacillus</taxon>
        <taxon>Bacillus cereus group</taxon>
    </lineage>
</organism>
<evidence type="ECO:0000313" key="2">
    <source>
        <dbReference type="Proteomes" id="UP000183507"/>
    </source>
</evidence>
<evidence type="ECO:0000313" key="1">
    <source>
        <dbReference type="EMBL" id="SDC80806.1"/>
    </source>
</evidence>
<reference evidence="2" key="1">
    <citation type="submission" date="2016-10" db="EMBL/GenBank/DDBJ databases">
        <authorList>
            <person name="Varghese N."/>
        </authorList>
    </citation>
    <scope>NUCLEOTIDE SEQUENCE [LARGE SCALE GENOMIC DNA]</scope>
    <source>
        <strain evidence="2">KPR-7A</strain>
    </source>
</reference>
<sequence>MRKIKREREYVAYLQMVYPALQIESTYINEIGQNNDLVNTLLLKLKMDKFLKIHKIKDFL</sequence>
<accession>A0A1D3NYK0</accession>
<dbReference type="Proteomes" id="UP000183507">
    <property type="component" value="Unassembled WGS sequence"/>
</dbReference>
<protein>
    <submittedName>
        <fullName evidence="1">Uncharacterized protein</fullName>
    </submittedName>
</protein>